<dbReference type="PRINTS" id="PR00420">
    <property type="entry name" value="RNGMNOXGNASE"/>
</dbReference>
<dbReference type="GO" id="GO:0071949">
    <property type="term" value="F:FAD binding"/>
    <property type="evidence" value="ECO:0007669"/>
    <property type="project" value="InterPro"/>
</dbReference>
<dbReference type="InterPro" id="IPR002938">
    <property type="entry name" value="FAD-bd"/>
</dbReference>
<dbReference type="Pfam" id="PF01494">
    <property type="entry name" value="FAD_binding_3"/>
    <property type="match status" value="1"/>
</dbReference>
<reference evidence="7" key="1">
    <citation type="submission" date="2023-08" db="EMBL/GenBank/DDBJ databases">
        <authorList>
            <person name="Chen Y."/>
            <person name="Shah S."/>
            <person name="Dougan E. K."/>
            <person name="Thang M."/>
            <person name="Chan C."/>
        </authorList>
    </citation>
    <scope>NUCLEOTIDE SEQUENCE</scope>
</reference>
<comment type="cofactor">
    <cofactor evidence="1">
        <name>FAD</name>
        <dbReference type="ChEBI" id="CHEBI:57692"/>
    </cofactor>
</comment>
<evidence type="ECO:0000256" key="4">
    <source>
        <dbReference type="ARBA" id="ARBA00023002"/>
    </source>
</evidence>
<dbReference type="InterPro" id="IPR050493">
    <property type="entry name" value="FAD-dep_Monooxygenase_BioMet"/>
</dbReference>
<dbReference type="EMBL" id="CAUJNA010000168">
    <property type="protein sequence ID" value="CAJ1372984.1"/>
    <property type="molecule type" value="Genomic_DNA"/>
</dbReference>
<evidence type="ECO:0000313" key="8">
    <source>
        <dbReference type="Proteomes" id="UP001178507"/>
    </source>
</evidence>
<dbReference type="PANTHER" id="PTHR13789">
    <property type="entry name" value="MONOOXYGENASE"/>
    <property type="match status" value="1"/>
</dbReference>
<dbReference type="SUPFAM" id="SSF54373">
    <property type="entry name" value="FAD-linked reductases, C-terminal domain"/>
    <property type="match status" value="1"/>
</dbReference>
<evidence type="ECO:0000256" key="3">
    <source>
        <dbReference type="ARBA" id="ARBA00022827"/>
    </source>
</evidence>
<organism evidence="7 8">
    <name type="scientific">Effrenium voratum</name>
    <dbReference type="NCBI Taxonomy" id="2562239"/>
    <lineage>
        <taxon>Eukaryota</taxon>
        <taxon>Sar</taxon>
        <taxon>Alveolata</taxon>
        <taxon>Dinophyceae</taxon>
        <taxon>Suessiales</taxon>
        <taxon>Symbiodiniaceae</taxon>
        <taxon>Effrenium</taxon>
    </lineage>
</organism>
<evidence type="ECO:0000313" key="7">
    <source>
        <dbReference type="EMBL" id="CAJ1372984.1"/>
    </source>
</evidence>
<dbReference type="AlphaFoldDB" id="A0AA36HR52"/>
<sequence length="373" mass="40084">MKVAVVDRTSELGEVGAGLQIAANGTHVLERLGLGAELESIGFRPEAATLRLGQSGRTIFSNPLGEAARARYGAWYYHVHRADLHRILAEAASANSNIDLQLGKALTEFVENAGSVSAGLSDGTSISGAALVGADGIHSSVREGLFGKDAPRFTGNVAWRLLVPTASLPAGLIPPHATVWTGPKGHAVTYYVRGGELVNFVGVVERKDWQVEGWLESGDISELKRDFALWCSTVHQLIDAADEATCFKWALFDRDPLPSWSKGRVTLLGDACHPMLPFMAQGACMAIEDAWVLATELGKADDPAQAFPAYEAQRKKRTARVQMAARANAKRFHKGAPAGQIATYGPMWLAARVKPDLLNKPFDWIYGANVADA</sequence>
<protein>
    <recommendedName>
        <fullName evidence="6">FAD-binding domain-containing protein</fullName>
    </recommendedName>
</protein>
<dbReference type="Proteomes" id="UP001178507">
    <property type="component" value="Unassembled WGS sequence"/>
</dbReference>
<accession>A0AA36HR52</accession>
<dbReference type="InterPro" id="IPR036188">
    <property type="entry name" value="FAD/NAD-bd_sf"/>
</dbReference>
<comment type="caution">
    <text evidence="7">The sequence shown here is derived from an EMBL/GenBank/DDBJ whole genome shotgun (WGS) entry which is preliminary data.</text>
</comment>
<keyword evidence="3" id="KW-0274">FAD</keyword>
<evidence type="ECO:0000256" key="1">
    <source>
        <dbReference type="ARBA" id="ARBA00001974"/>
    </source>
</evidence>
<keyword evidence="5" id="KW-0503">Monooxygenase</keyword>
<evidence type="ECO:0000259" key="6">
    <source>
        <dbReference type="Pfam" id="PF01494"/>
    </source>
</evidence>
<proteinExistence type="predicted"/>
<gene>
    <name evidence="7" type="ORF">EVOR1521_LOCUS2944</name>
</gene>
<feature type="domain" description="FAD-binding" evidence="6">
    <location>
        <begin position="3"/>
        <end position="322"/>
    </location>
</feature>
<dbReference type="SUPFAM" id="SSF51905">
    <property type="entry name" value="FAD/NAD(P)-binding domain"/>
    <property type="match status" value="1"/>
</dbReference>
<dbReference type="GO" id="GO:0004497">
    <property type="term" value="F:monooxygenase activity"/>
    <property type="evidence" value="ECO:0007669"/>
    <property type="project" value="UniProtKB-KW"/>
</dbReference>
<dbReference type="PANTHER" id="PTHR13789:SF318">
    <property type="entry name" value="GERANYLGERANYL DIPHOSPHATE REDUCTASE"/>
    <property type="match status" value="1"/>
</dbReference>
<keyword evidence="2" id="KW-0285">Flavoprotein</keyword>
<keyword evidence="4" id="KW-0560">Oxidoreductase</keyword>
<evidence type="ECO:0000256" key="2">
    <source>
        <dbReference type="ARBA" id="ARBA00022630"/>
    </source>
</evidence>
<name>A0AA36HR52_9DINO</name>
<keyword evidence="8" id="KW-1185">Reference proteome</keyword>
<dbReference type="Gene3D" id="3.50.50.60">
    <property type="entry name" value="FAD/NAD(P)-binding domain"/>
    <property type="match status" value="1"/>
</dbReference>
<evidence type="ECO:0000256" key="5">
    <source>
        <dbReference type="ARBA" id="ARBA00023033"/>
    </source>
</evidence>